<proteinExistence type="predicted"/>
<evidence type="ECO:0008006" key="3">
    <source>
        <dbReference type="Google" id="ProtNLM"/>
    </source>
</evidence>
<protein>
    <recommendedName>
        <fullName evidence="3">Transposase</fullName>
    </recommendedName>
</protein>
<sequence>MRSVRSRLVEQRTGLADQIRGLKAEYGIVFPSINKGIA</sequence>
<keyword evidence="2" id="KW-1185">Reference proteome</keyword>
<name>A0ABM9FKY9_9VIBR</name>
<dbReference type="Proteomes" id="UP001152658">
    <property type="component" value="Unassembled WGS sequence"/>
</dbReference>
<organism evidence="1 2">
    <name type="scientific">Vibrio aestuarianus</name>
    <dbReference type="NCBI Taxonomy" id="28171"/>
    <lineage>
        <taxon>Bacteria</taxon>
        <taxon>Pseudomonadati</taxon>
        <taxon>Pseudomonadota</taxon>
        <taxon>Gammaproteobacteria</taxon>
        <taxon>Vibrionales</taxon>
        <taxon>Vibrionaceae</taxon>
        <taxon>Vibrio</taxon>
    </lineage>
</organism>
<comment type="caution">
    <text evidence="1">The sequence shown here is derived from an EMBL/GenBank/DDBJ whole genome shotgun (WGS) entry which is preliminary data.</text>
</comment>
<evidence type="ECO:0000313" key="1">
    <source>
        <dbReference type="EMBL" id="CAH8206712.1"/>
    </source>
</evidence>
<reference evidence="1" key="1">
    <citation type="submission" date="2022-06" db="EMBL/GenBank/DDBJ databases">
        <authorList>
            <person name="Goudenege D."/>
            <person name="Le Roux F."/>
        </authorList>
    </citation>
    <scope>NUCLEOTIDE SEQUENCE</scope>
    <source>
        <strain evidence="1">12-063</strain>
    </source>
</reference>
<evidence type="ECO:0000313" key="2">
    <source>
        <dbReference type="Proteomes" id="UP001152658"/>
    </source>
</evidence>
<accession>A0ABM9FKY9</accession>
<gene>
    <name evidence="1" type="ORF">VAE063_370011</name>
</gene>
<dbReference type="EMBL" id="CALYLK010000072">
    <property type="protein sequence ID" value="CAH8206712.1"/>
    <property type="molecule type" value="Genomic_DNA"/>
</dbReference>